<dbReference type="PANTHER" id="PTHR43808:SF25">
    <property type="entry name" value="PEPTIDASE M20 DIMERISATION DOMAIN-CONTAINING PROTEIN"/>
    <property type="match status" value="1"/>
</dbReference>
<accession>A0ABS9YKI6</accession>
<dbReference type="PANTHER" id="PTHR43808">
    <property type="entry name" value="ACETYLORNITHINE DEACETYLASE"/>
    <property type="match status" value="1"/>
</dbReference>
<evidence type="ECO:0000256" key="3">
    <source>
        <dbReference type="ARBA" id="ARBA00005130"/>
    </source>
</evidence>
<evidence type="ECO:0000256" key="6">
    <source>
        <dbReference type="ARBA" id="ARBA00016853"/>
    </source>
</evidence>
<dbReference type="Gene3D" id="3.40.630.10">
    <property type="entry name" value="Zn peptidases"/>
    <property type="match status" value="2"/>
</dbReference>
<evidence type="ECO:0000256" key="5">
    <source>
        <dbReference type="ARBA" id="ARBA00011921"/>
    </source>
</evidence>
<comment type="catalytic activity">
    <reaction evidence="11">
        <text>N-succinyl-(2S,6S)-2,6-diaminopimelate + H2O = (2S,6S)-2,6-diaminopimelate + succinate</text>
        <dbReference type="Rhea" id="RHEA:22608"/>
        <dbReference type="ChEBI" id="CHEBI:15377"/>
        <dbReference type="ChEBI" id="CHEBI:30031"/>
        <dbReference type="ChEBI" id="CHEBI:57609"/>
        <dbReference type="ChEBI" id="CHEBI:58087"/>
        <dbReference type="EC" id="3.5.1.18"/>
    </reaction>
</comment>
<dbReference type="Proteomes" id="UP001165269">
    <property type="component" value="Unassembled WGS sequence"/>
</dbReference>
<evidence type="ECO:0000256" key="4">
    <source>
        <dbReference type="ARBA" id="ARBA00006247"/>
    </source>
</evidence>
<dbReference type="EC" id="3.5.1.18" evidence="5"/>
<dbReference type="InterPro" id="IPR010182">
    <property type="entry name" value="ArgE/DapE"/>
</dbReference>
<evidence type="ECO:0000256" key="2">
    <source>
        <dbReference type="ARBA" id="ARBA00001947"/>
    </source>
</evidence>
<dbReference type="InterPro" id="IPR036264">
    <property type="entry name" value="Bact_exopeptidase_dim_dom"/>
</dbReference>
<comment type="cofactor">
    <cofactor evidence="1">
        <name>Co(2+)</name>
        <dbReference type="ChEBI" id="CHEBI:48828"/>
    </cofactor>
</comment>
<comment type="cofactor">
    <cofactor evidence="2">
        <name>Zn(2+)</name>
        <dbReference type="ChEBI" id="CHEBI:29105"/>
    </cofactor>
</comment>
<dbReference type="Gene3D" id="3.30.70.360">
    <property type="match status" value="1"/>
</dbReference>
<reference evidence="13" key="1">
    <citation type="submission" date="2022-03" db="EMBL/GenBank/DDBJ databases">
        <title>Streptomyces 7R015 and 7R016 isolated from Barleria lupulina in Thailand.</title>
        <authorList>
            <person name="Kanchanasin P."/>
            <person name="Phongsopitanun W."/>
            <person name="Tanasupawat S."/>
        </authorList>
    </citation>
    <scope>NUCLEOTIDE SEQUENCE</scope>
    <source>
        <strain evidence="13">7R015</strain>
    </source>
</reference>
<feature type="domain" description="Peptidase M20 dimerisation" evidence="12">
    <location>
        <begin position="177"/>
        <end position="283"/>
    </location>
</feature>
<evidence type="ECO:0000256" key="10">
    <source>
        <dbReference type="ARBA" id="ARBA00023285"/>
    </source>
</evidence>
<proteinExistence type="inferred from homology"/>
<evidence type="ECO:0000256" key="8">
    <source>
        <dbReference type="ARBA" id="ARBA00022801"/>
    </source>
</evidence>
<evidence type="ECO:0000256" key="7">
    <source>
        <dbReference type="ARBA" id="ARBA00022723"/>
    </source>
</evidence>
<evidence type="ECO:0000313" key="13">
    <source>
        <dbReference type="EMBL" id="MCI3277793.1"/>
    </source>
</evidence>
<dbReference type="InterPro" id="IPR001261">
    <property type="entry name" value="ArgE/DapE_CS"/>
</dbReference>
<dbReference type="PROSITE" id="PS00758">
    <property type="entry name" value="ARGE_DAPE_CPG2_1"/>
    <property type="match status" value="1"/>
</dbReference>
<comment type="pathway">
    <text evidence="3">Amino-acid biosynthesis; L-lysine biosynthesis via DAP pathway; LL-2,6-diaminopimelate from (S)-tetrahydrodipicolinate (succinylase route): step 3/3.</text>
</comment>
<comment type="similarity">
    <text evidence="4">Belongs to the peptidase M20A family.</text>
</comment>
<organism evidence="13 14">
    <name type="scientific">Streptomyces cylindrosporus</name>
    <dbReference type="NCBI Taxonomy" id="2927583"/>
    <lineage>
        <taxon>Bacteria</taxon>
        <taxon>Bacillati</taxon>
        <taxon>Actinomycetota</taxon>
        <taxon>Actinomycetes</taxon>
        <taxon>Kitasatosporales</taxon>
        <taxon>Streptomycetaceae</taxon>
        <taxon>Streptomyces</taxon>
    </lineage>
</organism>
<dbReference type="InterPro" id="IPR002933">
    <property type="entry name" value="Peptidase_M20"/>
</dbReference>
<evidence type="ECO:0000313" key="14">
    <source>
        <dbReference type="Proteomes" id="UP001165269"/>
    </source>
</evidence>
<dbReference type="NCBIfam" id="TIGR01910">
    <property type="entry name" value="DapE-ArgE"/>
    <property type="match status" value="1"/>
</dbReference>
<dbReference type="RefSeq" id="WP_242775682.1">
    <property type="nucleotide sequence ID" value="NZ_JALDAY010000016.1"/>
</dbReference>
<dbReference type="EMBL" id="JALDAY010000016">
    <property type="protein sequence ID" value="MCI3277793.1"/>
    <property type="molecule type" value="Genomic_DNA"/>
</dbReference>
<dbReference type="InterPro" id="IPR050072">
    <property type="entry name" value="Peptidase_M20A"/>
</dbReference>
<dbReference type="Pfam" id="PF07687">
    <property type="entry name" value="M20_dimer"/>
    <property type="match status" value="1"/>
</dbReference>
<sequence length="419" mass="44536">MFPEPLDPDVGRLLAHLVSIDSVNPDLVPGGAGETVIAGFCGEWLAAHGFEVHTLERRSGRPSLVAVARGTGGGRSLMLNGHLDTVGLAGYDGDPLDPQIRDGRMYGRGTFDMKAGIAAMMVAAARATAHGFLRGDVLLACVADEEHGSLGTEEVLESFTADAAIVTEPSHLEVTLAHKGFAWFDVEIEGRAAHGSRPELGIDAIAKAGHFLVALEELGRHLAQGPAHPLLGTGTVHASVIHGGEEPSTYPARCRITLERRTVPGESAESVERELTDVLDRLAATVPDFRYRLARGLHREPFEADPEALIVRTLTHHAEQTLGHPPVIRAEPFWTDCALLDRAGIPCLLFGVDGEGAHAATEYVDLASLDRLTDILTGTITDFCSGAVGGSGADLFLLSESAGCRCVRGRRRSAARRGR</sequence>
<evidence type="ECO:0000256" key="9">
    <source>
        <dbReference type="ARBA" id="ARBA00022833"/>
    </source>
</evidence>
<name>A0ABS9YKI6_9ACTN</name>
<keyword evidence="10" id="KW-0170">Cobalt</keyword>
<comment type="caution">
    <text evidence="13">The sequence shown here is derived from an EMBL/GenBank/DDBJ whole genome shotgun (WGS) entry which is preliminary data.</text>
</comment>
<keyword evidence="8" id="KW-0378">Hydrolase</keyword>
<evidence type="ECO:0000256" key="11">
    <source>
        <dbReference type="ARBA" id="ARBA00051301"/>
    </source>
</evidence>
<protein>
    <recommendedName>
        <fullName evidence="6">Probable succinyl-diaminopimelate desuccinylase</fullName>
        <ecNumber evidence="5">3.5.1.18</ecNumber>
    </recommendedName>
</protein>
<gene>
    <name evidence="13" type="ORF">MQP27_42685</name>
</gene>
<keyword evidence="7" id="KW-0479">Metal-binding</keyword>
<dbReference type="SUPFAM" id="SSF55031">
    <property type="entry name" value="Bacterial exopeptidase dimerisation domain"/>
    <property type="match status" value="1"/>
</dbReference>
<dbReference type="InterPro" id="IPR011650">
    <property type="entry name" value="Peptidase_M20_dimer"/>
</dbReference>
<evidence type="ECO:0000259" key="12">
    <source>
        <dbReference type="Pfam" id="PF07687"/>
    </source>
</evidence>
<evidence type="ECO:0000256" key="1">
    <source>
        <dbReference type="ARBA" id="ARBA00001941"/>
    </source>
</evidence>
<keyword evidence="9" id="KW-0862">Zinc</keyword>
<keyword evidence="14" id="KW-1185">Reference proteome</keyword>
<dbReference type="Pfam" id="PF01546">
    <property type="entry name" value="Peptidase_M20"/>
    <property type="match status" value="1"/>
</dbReference>
<dbReference type="SUPFAM" id="SSF53187">
    <property type="entry name" value="Zn-dependent exopeptidases"/>
    <property type="match status" value="1"/>
</dbReference>